<dbReference type="SUPFAM" id="SSF51366">
    <property type="entry name" value="Ribulose-phoshate binding barrel"/>
    <property type="match status" value="1"/>
</dbReference>
<dbReference type="FunFam" id="3.20.20.70:FF:000022">
    <property type="entry name" value="3-keto-L-gulonate-6-phosphate decarboxylase UlaD"/>
    <property type="match status" value="1"/>
</dbReference>
<dbReference type="Pfam" id="PF00215">
    <property type="entry name" value="OMPdecase"/>
    <property type="match status" value="1"/>
</dbReference>
<evidence type="ECO:0000313" key="10">
    <source>
        <dbReference type="Proteomes" id="UP000199427"/>
    </source>
</evidence>
<evidence type="ECO:0000313" key="9">
    <source>
        <dbReference type="EMBL" id="SEQ64222.1"/>
    </source>
</evidence>
<dbReference type="InterPro" id="IPR013785">
    <property type="entry name" value="Aldolase_TIM"/>
</dbReference>
<sequence length="206" mass="22572">MKLQLALDRLTWDECFNVVDQTKESIDIIEIGTGVIKEYGMSIVREMRQQYPNHTILSDMKICDAGGHEAKQAFSSGSDITTVMAFASSLTIQDCLEVAEEYDGQIMVDLLEVKEKSTIDQLANLNVDLVSLHIGKDQQKEGVFNSSLFELLEGSSFEVSVAGGISLANIDDVVLNKPDIVIVGSAISKADSPRLAAKMIRERLTS</sequence>
<dbReference type="GO" id="GO:0004590">
    <property type="term" value="F:orotidine-5'-phosphate decarboxylase activity"/>
    <property type="evidence" value="ECO:0007669"/>
    <property type="project" value="InterPro"/>
</dbReference>
<evidence type="ECO:0000256" key="4">
    <source>
        <dbReference type="ARBA" id="ARBA00012890"/>
    </source>
</evidence>
<evidence type="ECO:0000256" key="5">
    <source>
        <dbReference type="ARBA" id="ARBA00022563"/>
    </source>
</evidence>
<dbReference type="CDD" id="cd04726">
    <property type="entry name" value="KGPDC_HPS"/>
    <property type="match status" value="1"/>
</dbReference>
<dbReference type="EC" id="4.1.2.43" evidence="4"/>
<dbReference type="RefSeq" id="WP_091773851.1">
    <property type="nucleotide sequence ID" value="NZ_FOES01000020.1"/>
</dbReference>
<evidence type="ECO:0000256" key="1">
    <source>
        <dbReference type="ARBA" id="ARBA00000718"/>
    </source>
</evidence>
<comment type="catalytic activity">
    <reaction evidence="1">
        <text>D-ribulose 5-phosphate + formaldehyde = D-arabino-hex-3-ulose 6-phosphate</text>
        <dbReference type="Rhea" id="RHEA:25201"/>
        <dbReference type="ChEBI" id="CHEBI:16842"/>
        <dbReference type="ChEBI" id="CHEBI:58121"/>
        <dbReference type="ChEBI" id="CHEBI:58542"/>
        <dbReference type="EC" id="4.1.2.43"/>
    </reaction>
</comment>
<keyword evidence="6" id="KW-0456">Lyase</keyword>
<evidence type="ECO:0000256" key="2">
    <source>
        <dbReference type="ARBA" id="ARBA00005014"/>
    </source>
</evidence>
<dbReference type="PANTHER" id="PTHR35039:SF3">
    <property type="entry name" value="3-KETO-L-GULONATE-6-PHOSPHATE DECARBOXYLASE SGBH-RELATED"/>
    <property type="match status" value="1"/>
</dbReference>
<evidence type="ECO:0000256" key="6">
    <source>
        <dbReference type="ARBA" id="ARBA00023239"/>
    </source>
</evidence>
<evidence type="ECO:0000256" key="3">
    <source>
        <dbReference type="ARBA" id="ARBA00006350"/>
    </source>
</evidence>
<protein>
    <recommendedName>
        <fullName evidence="4">3-hexulose-6-phosphate synthase</fullName>
        <ecNumber evidence="4">4.1.2.43</ecNumber>
    </recommendedName>
</protein>
<dbReference type="NCBIfam" id="TIGR03128">
    <property type="entry name" value="RuMP_HxlA"/>
    <property type="match status" value="1"/>
</dbReference>
<dbReference type="EMBL" id="FOES01000020">
    <property type="protein sequence ID" value="SEQ64222.1"/>
    <property type="molecule type" value="Genomic_DNA"/>
</dbReference>
<comment type="pathway">
    <text evidence="2">One-carbon metabolism; formaldehyde assimilation via RuMP pathway; D-fructose 6-phosphate from D-ribulose 5-phosphate and formaldehyde: step 1/2.</text>
</comment>
<dbReference type="InterPro" id="IPR041710">
    <property type="entry name" value="HPS/KGPDC"/>
</dbReference>
<dbReference type="GO" id="GO:0043801">
    <property type="term" value="F:hexulose-6-phosphate synthase activity"/>
    <property type="evidence" value="ECO:0007669"/>
    <property type="project" value="UniProtKB-EC"/>
</dbReference>
<dbReference type="GO" id="GO:0019854">
    <property type="term" value="P:L-ascorbic acid catabolic process"/>
    <property type="evidence" value="ECO:0007669"/>
    <property type="project" value="TreeGrafter"/>
</dbReference>
<accession>A0A1H9HPR1</accession>
<name>A0A1H9HPR1_9BACI</name>
<dbReference type="Proteomes" id="UP000199427">
    <property type="component" value="Unassembled WGS sequence"/>
</dbReference>
<dbReference type="GO" id="GO:0033982">
    <property type="term" value="F:3-dehydro-L-gulonate-6-phosphate decarboxylase activity"/>
    <property type="evidence" value="ECO:0007669"/>
    <property type="project" value="TreeGrafter"/>
</dbReference>
<reference evidence="9 10" key="1">
    <citation type="submission" date="2016-10" db="EMBL/GenBank/DDBJ databases">
        <authorList>
            <person name="de Groot N.N."/>
        </authorList>
    </citation>
    <scope>NUCLEOTIDE SEQUENCE [LARGE SCALE GENOMIC DNA]</scope>
    <source>
        <strain evidence="9 10">DSM 21633</strain>
    </source>
</reference>
<keyword evidence="10" id="KW-1185">Reference proteome</keyword>
<evidence type="ECO:0000259" key="8">
    <source>
        <dbReference type="SMART" id="SM00934"/>
    </source>
</evidence>
<keyword evidence="7" id="KW-0119">Carbohydrate metabolism</keyword>
<gene>
    <name evidence="9" type="ORF">SAMN05216362_12029</name>
</gene>
<dbReference type="AlphaFoldDB" id="A0A1H9HPR1"/>
<dbReference type="SMART" id="SM00934">
    <property type="entry name" value="OMPdecase"/>
    <property type="match status" value="1"/>
</dbReference>
<dbReference type="InterPro" id="IPR001754">
    <property type="entry name" value="OMPdeCOase_dom"/>
</dbReference>
<dbReference type="GO" id="GO:0006730">
    <property type="term" value="P:one-carbon metabolic process"/>
    <property type="evidence" value="ECO:0007669"/>
    <property type="project" value="UniProtKB-KW"/>
</dbReference>
<dbReference type="InterPro" id="IPR011060">
    <property type="entry name" value="RibuloseP-bd_barrel"/>
</dbReference>
<proteinExistence type="inferred from homology"/>
<dbReference type="STRING" id="571933.SAMN05216362_12029"/>
<feature type="domain" description="Orotidine 5'-phosphate decarboxylase" evidence="8">
    <location>
        <begin position="2"/>
        <end position="200"/>
    </location>
</feature>
<dbReference type="Gene3D" id="3.20.20.70">
    <property type="entry name" value="Aldolase class I"/>
    <property type="match status" value="1"/>
</dbReference>
<dbReference type="InterPro" id="IPR017553">
    <property type="entry name" value="3-hexulose-6-phosphate_synth"/>
</dbReference>
<dbReference type="OrthoDB" id="43475at2"/>
<keyword evidence="5" id="KW-0554">One-carbon metabolism</keyword>
<dbReference type="GO" id="GO:0006207">
    <property type="term" value="P:'de novo' pyrimidine nucleobase biosynthetic process"/>
    <property type="evidence" value="ECO:0007669"/>
    <property type="project" value="InterPro"/>
</dbReference>
<organism evidence="9 10">
    <name type="scientific">Piscibacillus halophilus</name>
    <dbReference type="NCBI Taxonomy" id="571933"/>
    <lineage>
        <taxon>Bacteria</taxon>
        <taxon>Bacillati</taxon>
        <taxon>Bacillota</taxon>
        <taxon>Bacilli</taxon>
        <taxon>Bacillales</taxon>
        <taxon>Bacillaceae</taxon>
        <taxon>Piscibacillus</taxon>
    </lineage>
</organism>
<evidence type="ECO:0000256" key="7">
    <source>
        <dbReference type="ARBA" id="ARBA00023277"/>
    </source>
</evidence>
<dbReference type="PANTHER" id="PTHR35039">
    <property type="entry name" value="3-KETO-L-GULONATE-6-PHOSPHATE DECARBOXYLASE SGBH-RELATED"/>
    <property type="match status" value="1"/>
</dbReference>
<comment type="similarity">
    <text evidence="3">Belongs to the HPS/KGPDC family. HPS subfamily.</text>
</comment>